<proteinExistence type="predicted"/>
<organism evidence="1 2">
    <name type="scientific">Micavibrio aeruginosavorus</name>
    <dbReference type="NCBI Taxonomy" id="349221"/>
    <lineage>
        <taxon>Bacteria</taxon>
        <taxon>Pseudomonadati</taxon>
        <taxon>Bdellovibrionota</taxon>
        <taxon>Bdellovibrionia</taxon>
        <taxon>Bdellovibrionales</taxon>
        <taxon>Pseudobdellovibrionaceae</taxon>
        <taxon>Micavibrio</taxon>
    </lineage>
</organism>
<evidence type="ECO:0000313" key="1">
    <source>
        <dbReference type="EMBL" id="PZO80304.1"/>
    </source>
</evidence>
<protein>
    <submittedName>
        <fullName evidence="1">Uncharacterized protein</fullName>
    </submittedName>
</protein>
<comment type="caution">
    <text evidence="1">The sequence shown here is derived from an EMBL/GenBank/DDBJ whole genome shotgun (WGS) entry which is preliminary data.</text>
</comment>
<sequence length="94" mass="10617">MFWMVGKVKVFLPSYPEITVVELRCNHGEHGAVPRPVSDMGVNHDMGQFVKNDPLVQPLVLALDFNLGKEVQERVAEYFLLLTQIALINLVIAR</sequence>
<accession>A0A2W4ZDA7</accession>
<dbReference type="AlphaFoldDB" id="A0A2W4ZDA7"/>
<name>A0A2W4ZDA7_9BACT</name>
<dbReference type="EMBL" id="QFNK01000332">
    <property type="protein sequence ID" value="PZO80304.1"/>
    <property type="molecule type" value="Genomic_DNA"/>
</dbReference>
<dbReference type="Proteomes" id="UP000249557">
    <property type="component" value="Unassembled WGS sequence"/>
</dbReference>
<gene>
    <name evidence="1" type="ORF">DI626_11300</name>
</gene>
<evidence type="ECO:0000313" key="2">
    <source>
        <dbReference type="Proteomes" id="UP000249557"/>
    </source>
</evidence>
<reference evidence="1 2" key="1">
    <citation type="submission" date="2017-08" db="EMBL/GenBank/DDBJ databases">
        <title>Infants hospitalized years apart are colonized by the same room-sourced microbial strains.</title>
        <authorList>
            <person name="Brooks B."/>
            <person name="Olm M.R."/>
            <person name="Firek B.A."/>
            <person name="Baker R."/>
            <person name="Thomas B.C."/>
            <person name="Morowitz M.J."/>
            <person name="Banfield J.F."/>
        </authorList>
    </citation>
    <scope>NUCLEOTIDE SEQUENCE [LARGE SCALE GENOMIC DNA]</scope>
    <source>
        <strain evidence="1">S2_018_000_R2_104</strain>
    </source>
</reference>